<evidence type="ECO:0000313" key="2">
    <source>
        <dbReference type="EMBL" id="CAD9577741.1"/>
    </source>
</evidence>
<dbReference type="EMBL" id="HBHA01000730">
    <property type="protein sequence ID" value="CAD9577741.1"/>
    <property type="molecule type" value="Transcribed_RNA"/>
</dbReference>
<accession>A0A7S2KI71</accession>
<sequence length="301" mass="33289">MLKSSNGGDTKNGKDIAMDLDLDVELQDNGLSEDIKSTKSKTAGRRSSFSTKVMDDPFLDAIDLARMGRIAGARLEFCSDDCPKKIDRKNFKSHGKWTLPILEISALIAPRCKFVKSRDRWFDPSPPRFEETKQTTKTSSTYSPAGEYQTRNTTEERTTTTKVVVTGEHGKKYSHTKHMRATKSLLHARITPAGSLAGSREQSRNQSKVDSRDMSQARNTSRSESRIASHIEQLEEDSDTSAATEAIGGDVDEICVHSEQQLQQTTTTAPVSTLPQPSGSATQKPNVNRTISNANADRYFL</sequence>
<proteinExistence type="predicted"/>
<dbReference type="AlphaFoldDB" id="A0A7S2KI71"/>
<feature type="region of interest" description="Disordered" evidence="1">
    <location>
        <begin position="124"/>
        <end position="181"/>
    </location>
</feature>
<reference evidence="2" key="1">
    <citation type="submission" date="2021-01" db="EMBL/GenBank/DDBJ databases">
        <authorList>
            <person name="Corre E."/>
            <person name="Pelletier E."/>
            <person name="Niang G."/>
            <person name="Scheremetjew M."/>
            <person name="Finn R."/>
            <person name="Kale V."/>
            <person name="Holt S."/>
            <person name="Cochrane G."/>
            <person name="Meng A."/>
            <person name="Brown T."/>
            <person name="Cohen L."/>
        </authorList>
    </citation>
    <scope>NUCLEOTIDE SEQUENCE</scope>
    <source>
        <strain evidence="2">CCMP1258.1</strain>
    </source>
</reference>
<evidence type="ECO:0000256" key="1">
    <source>
        <dbReference type="SAM" id="MobiDB-lite"/>
    </source>
</evidence>
<feature type="compositionally biased region" description="Basic and acidic residues" evidence="1">
    <location>
        <begin position="124"/>
        <end position="134"/>
    </location>
</feature>
<protein>
    <submittedName>
        <fullName evidence="2">Uncharacterized protein</fullName>
    </submittedName>
</protein>
<feature type="compositionally biased region" description="Basic and acidic residues" evidence="1">
    <location>
        <begin position="201"/>
        <end position="233"/>
    </location>
</feature>
<feature type="region of interest" description="Disordered" evidence="1">
    <location>
        <begin position="260"/>
        <end position="287"/>
    </location>
</feature>
<feature type="compositionally biased region" description="Basic residues" evidence="1">
    <location>
        <begin position="172"/>
        <end position="181"/>
    </location>
</feature>
<gene>
    <name evidence="2" type="ORF">BIGN1055_LOCUS480</name>
</gene>
<organism evidence="2">
    <name type="scientific">Bigelowiella natans</name>
    <name type="common">Pedinomonas minutissima</name>
    <name type="synonym">Chlorarachnion sp. (strain CCMP621)</name>
    <dbReference type="NCBI Taxonomy" id="227086"/>
    <lineage>
        <taxon>Eukaryota</taxon>
        <taxon>Sar</taxon>
        <taxon>Rhizaria</taxon>
        <taxon>Cercozoa</taxon>
        <taxon>Chlorarachniophyceae</taxon>
        <taxon>Bigelowiella</taxon>
    </lineage>
</organism>
<feature type="region of interest" description="Disordered" evidence="1">
    <location>
        <begin position="193"/>
        <end position="242"/>
    </location>
</feature>
<name>A0A7S2KI71_BIGNA</name>